<dbReference type="EMBL" id="DSTU01000007">
    <property type="protein sequence ID" value="HFJ54047.1"/>
    <property type="molecule type" value="Genomic_DNA"/>
</dbReference>
<evidence type="ECO:0000256" key="4">
    <source>
        <dbReference type="ARBA" id="ARBA00022679"/>
    </source>
</evidence>
<name>A0A7C1NCH7_UNCW3</name>
<dbReference type="GO" id="GO:0008483">
    <property type="term" value="F:transaminase activity"/>
    <property type="evidence" value="ECO:0007669"/>
    <property type="project" value="UniProtKB-KW"/>
</dbReference>
<dbReference type="EMBL" id="DSLG01000004">
    <property type="protein sequence ID" value="HEA87283.1"/>
    <property type="molecule type" value="Genomic_DNA"/>
</dbReference>
<organism evidence="8">
    <name type="scientific">candidate division WOR-3 bacterium</name>
    <dbReference type="NCBI Taxonomy" id="2052148"/>
    <lineage>
        <taxon>Bacteria</taxon>
        <taxon>Bacteria division WOR-3</taxon>
    </lineage>
</organism>
<dbReference type="PROSITE" id="PS00105">
    <property type="entry name" value="AA_TRANSFER_CLASS_1"/>
    <property type="match status" value="1"/>
</dbReference>
<dbReference type="InterPro" id="IPR050596">
    <property type="entry name" value="AspAT/PAT-like"/>
</dbReference>
<dbReference type="CDD" id="cd00609">
    <property type="entry name" value="AAT_like"/>
    <property type="match status" value="1"/>
</dbReference>
<gene>
    <name evidence="8" type="ORF">ENP94_04640</name>
    <name evidence="9" type="ORF">ENS16_05105</name>
</gene>
<evidence type="ECO:0000256" key="6">
    <source>
        <dbReference type="RuleBase" id="RU000481"/>
    </source>
</evidence>
<dbReference type="Gene3D" id="3.90.1150.10">
    <property type="entry name" value="Aspartate Aminotransferase, domain 1"/>
    <property type="match status" value="1"/>
</dbReference>
<sequence length="404" mass="44779">MINPEQELRLSVRAQLMPASPIRRLVPYAEQAKARGIKVYHLNIGQPDIETPVQIINGYRQIDIKVLEYGHSAGLKSYIRTLVDYYHRAGIAVEEGNILVTTGGSEAIAFALQAVCDPGDEVLVPEPFYTNYLGFAIMAGVKIVPITTFRTSGFALPGKDEIVRLITPRTRAILFSNPGNPTGAVYTEPEMMLLKELALEYNLFLIGDEVYREFVYEEVKPVSVLSLQGVEDRTVMVDSISKRYSACGARIGCVVSRNRDFMTAMLKFGQARLCPPTIDQLAAQEAAKIPPAYFEQVRNEYRRRRDVLCAELAKIPGVEFTTPRGAFYLIAGLPVDDAERFAIFMLERFHVNNETVMVAPGNGFYATPGLGRNEVRIAYVLECEALVRAVAILKAGLAAYQQGG</sequence>
<dbReference type="GO" id="GO:0006520">
    <property type="term" value="P:amino acid metabolic process"/>
    <property type="evidence" value="ECO:0007669"/>
    <property type="project" value="InterPro"/>
</dbReference>
<comment type="similarity">
    <text evidence="2 6">Belongs to the class-I pyridoxal-phosphate-dependent aminotransferase family.</text>
</comment>
<keyword evidence="4 6" id="KW-0808">Transferase</keyword>
<dbReference type="InterPro" id="IPR015421">
    <property type="entry name" value="PyrdxlP-dep_Trfase_major"/>
</dbReference>
<dbReference type="Gene3D" id="3.40.640.10">
    <property type="entry name" value="Type I PLP-dependent aspartate aminotransferase-like (Major domain)"/>
    <property type="match status" value="1"/>
</dbReference>
<dbReference type="EC" id="2.6.1.-" evidence="6"/>
<reference evidence="8" key="1">
    <citation type="journal article" date="2020" name="mSystems">
        <title>Genome- and Community-Level Interaction Insights into Carbon Utilization and Element Cycling Functions of Hydrothermarchaeota in Hydrothermal Sediment.</title>
        <authorList>
            <person name="Zhou Z."/>
            <person name="Liu Y."/>
            <person name="Xu W."/>
            <person name="Pan J."/>
            <person name="Luo Z.H."/>
            <person name="Li M."/>
        </authorList>
    </citation>
    <scope>NUCLEOTIDE SEQUENCE [LARGE SCALE GENOMIC DNA]</scope>
    <source>
        <strain evidence="8">SpSt-265</strain>
        <strain evidence="9">SpSt-465</strain>
    </source>
</reference>
<proteinExistence type="inferred from homology"/>
<accession>A0A7C1NCH7</accession>
<dbReference type="Pfam" id="PF00155">
    <property type="entry name" value="Aminotran_1_2"/>
    <property type="match status" value="1"/>
</dbReference>
<dbReference type="GO" id="GO:0030170">
    <property type="term" value="F:pyridoxal phosphate binding"/>
    <property type="evidence" value="ECO:0007669"/>
    <property type="project" value="InterPro"/>
</dbReference>
<evidence type="ECO:0000256" key="1">
    <source>
        <dbReference type="ARBA" id="ARBA00001933"/>
    </source>
</evidence>
<evidence type="ECO:0000256" key="3">
    <source>
        <dbReference type="ARBA" id="ARBA00022576"/>
    </source>
</evidence>
<evidence type="ECO:0000313" key="9">
    <source>
        <dbReference type="EMBL" id="HFJ54047.1"/>
    </source>
</evidence>
<comment type="caution">
    <text evidence="8">The sequence shown here is derived from an EMBL/GenBank/DDBJ whole genome shotgun (WGS) entry which is preliminary data.</text>
</comment>
<dbReference type="NCBIfam" id="NF005744">
    <property type="entry name" value="PRK07568.1"/>
    <property type="match status" value="1"/>
</dbReference>
<evidence type="ECO:0000256" key="5">
    <source>
        <dbReference type="ARBA" id="ARBA00022898"/>
    </source>
</evidence>
<dbReference type="InterPro" id="IPR004839">
    <property type="entry name" value="Aminotransferase_I/II_large"/>
</dbReference>
<comment type="cofactor">
    <cofactor evidence="1 6">
        <name>pyridoxal 5'-phosphate</name>
        <dbReference type="ChEBI" id="CHEBI:597326"/>
    </cofactor>
</comment>
<dbReference type="InterPro" id="IPR015424">
    <property type="entry name" value="PyrdxlP-dep_Trfase"/>
</dbReference>
<evidence type="ECO:0000256" key="2">
    <source>
        <dbReference type="ARBA" id="ARBA00007441"/>
    </source>
</evidence>
<feature type="domain" description="Aminotransferase class I/classII large" evidence="7">
    <location>
        <begin position="40"/>
        <end position="379"/>
    </location>
</feature>
<dbReference type="InterPro" id="IPR015422">
    <property type="entry name" value="PyrdxlP-dep_Trfase_small"/>
</dbReference>
<dbReference type="PANTHER" id="PTHR46383">
    <property type="entry name" value="ASPARTATE AMINOTRANSFERASE"/>
    <property type="match status" value="1"/>
</dbReference>
<dbReference type="AlphaFoldDB" id="A0A7C1NCH7"/>
<protein>
    <recommendedName>
        <fullName evidence="6">Aminotransferase</fullName>
        <ecNumber evidence="6">2.6.1.-</ecNumber>
    </recommendedName>
</protein>
<dbReference type="InterPro" id="IPR004838">
    <property type="entry name" value="NHTrfase_class1_PyrdxlP-BS"/>
</dbReference>
<evidence type="ECO:0000259" key="7">
    <source>
        <dbReference type="Pfam" id="PF00155"/>
    </source>
</evidence>
<keyword evidence="5" id="KW-0663">Pyridoxal phosphate</keyword>
<keyword evidence="3 6" id="KW-0032">Aminotransferase</keyword>
<dbReference type="SUPFAM" id="SSF53383">
    <property type="entry name" value="PLP-dependent transferases"/>
    <property type="match status" value="1"/>
</dbReference>
<dbReference type="PANTHER" id="PTHR46383:SF2">
    <property type="entry name" value="AMINOTRANSFERASE"/>
    <property type="match status" value="1"/>
</dbReference>
<evidence type="ECO:0000313" key="8">
    <source>
        <dbReference type="EMBL" id="HEA87283.1"/>
    </source>
</evidence>